<feature type="binding site" evidence="6">
    <location>
        <position position="398"/>
    </location>
    <ligand>
        <name>Mg(2+)</name>
        <dbReference type="ChEBI" id="CHEBI:18420"/>
    </ligand>
</feature>
<reference evidence="12" key="2">
    <citation type="submission" date="2022-06" db="EMBL/GenBank/DDBJ databases">
        <title>Thermospira aquatica gen. nov., sp. nov.</title>
        <authorList>
            <person name="Ben Ali Gam Z."/>
            <person name="Labat M."/>
        </authorList>
    </citation>
    <scope>NUCLEOTIDE SEQUENCE</scope>
    <source>
        <strain evidence="12">F1F22</strain>
    </source>
</reference>
<feature type="active site" description="Phosphohistidine intermediate" evidence="6">
    <location>
        <position position="428"/>
    </location>
</feature>
<dbReference type="InterPro" id="IPR024953">
    <property type="entry name" value="PP_kinase_middle"/>
</dbReference>
<evidence type="ECO:0000256" key="2">
    <source>
        <dbReference type="ARBA" id="ARBA00022679"/>
    </source>
</evidence>
<reference evidence="12" key="1">
    <citation type="submission" date="2021-04" db="EMBL/GenBank/DDBJ databases">
        <authorList>
            <person name="Postec A."/>
        </authorList>
    </citation>
    <scope>NUCLEOTIDE SEQUENCE</scope>
    <source>
        <strain evidence="12">F1F22</strain>
    </source>
</reference>
<evidence type="ECO:0000259" key="10">
    <source>
        <dbReference type="Pfam" id="PF13090"/>
    </source>
</evidence>
<dbReference type="NCBIfam" id="TIGR03705">
    <property type="entry name" value="poly_P_kin"/>
    <property type="match status" value="1"/>
</dbReference>
<dbReference type="NCBIfam" id="NF003921">
    <property type="entry name" value="PRK05443.2-2"/>
    <property type="match status" value="1"/>
</dbReference>
<dbReference type="InterPro" id="IPR003414">
    <property type="entry name" value="PP_kinase"/>
</dbReference>
<dbReference type="EC" id="2.7.4.1" evidence="6 7"/>
<evidence type="ECO:0000259" key="11">
    <source>
        <dbReference type="Pfam" id="PF17941"/>
    </source>
</evidence>
<dbReference type="Gene3D" id="3.30.1840.10">
    <property type="entry name" value="Polyphosphate kinase middle domain"/>
    <property type="match status" value="1"/>
</dbReference>
<dbReference type="InterPro" id="IPR036830">
    <property type="entry name" value="PP_kinase_middle_dom_sf"/>
</dbReference>
<dbReference type="NCBIfam" id="NF003918">
    <property type="entry name" value="PRK05443.1-2"/>
    <property type="match status" value="1"/>
</dbReference>
<dbReference type="SUPFAM" id="SSF143724">
    <property type="entry name" value="PHP14-like"/>
    <property type="match status" value="1"/>
</dbReference>
<evidence type="ECO:0000256" key="5">
    <source>
        <dbReference type="ARBA" id="ARBA00022840"/>
    </source>
</evidence>
<evidence type="ECO:0000256" key="3">
    <source>
        <dbReference type="ARBA" id="ARBA00022741"/>
    </source>
</evidence>
<dbReference type="RefSeq" id="WP_271435061.1">
    <property type="nucleotide sequence ID" value="NZ_CP073355.1"/>
</dbReference>
<dbReference type="GO" id="GO:0006799">
    <property type="term" value="P:polyphosphate biosynthetic process"/>
    <property type="evidence" value="ECO:0007669"/>
    <property type="project" value="UniProtKB-UniRule"/>
</dbReference>
<protein>
    <recommendedName>
        <fullName evidence="6 7">Polyphosphate kinase</fullName>
        <ecNumber evidence="6 7">2.7.4.1</ecNumber>
    </recommendedName>
    <alternativeName>
        <fullName evidence="6">ATP-polyphosphate phosphotransferase</fullName>
    </alternativeName>
    <alternativeName>
        <fullName evidence="6">Polyphosphoric acid kinase</fullName>
    </alternativeName>
</protein>
<dbReference type="GO" id="GO:0005524">
    <property type="term" value="F:ATP binding"/>
    <property type="evidence" value="ECO:0007669"/>
    <property type="project" value="UniProtKB-KW"/>
</dbReference>
<dbReference type="GO" id="GO:0009358">
    <property type="term" value="C:polyphosphate kinase complex"/>
    <property type="evidence" value="ECO:0007669"/>
    <property type="project" value="InterPro"/>
</dbReference>
<accession>A0AAX3BCB1</accession>
<keyword evidence="4 6" id="KW-0418">Kinase</keyword>
<dbReference type="Proteomes" id="UP001056539">
    <property type="component" value="Chromosome"/>
</dbReference>
<dbReference type="SUPFAM" id="SSF140356">
    <property type="entry name" value="PPK N-terminal domain-like"/>
    <property type="match status" value="1"/>
</dbReference>
<dbReference type="HAMAP" id="MF_00347">
    <property type="entry name" value="Polyphosphate_kinase"/>
    <property type="match status" value="1"/>
</dbReference>
<evidence type="ECO:0000259" key="9">
    <source>
        <dbReference type="Pfam" id="PF13089"/>
    </source>
</evidence>
<dbReference type="Pfam" id="PF13089">
    <property type="entry name" value="PP_kinase_N"/>
    <property type="match status" value="1"/>
</dbReference>
<dbReference type="KEGG" id="taqu:KDW03_10680"/>
<dbReference type="Gene3D" id="1.20.58.310">
    <property type="entry name" value="Polyphosphate kinase N-terminal domain"/>
    <property type="match status" value="1"/>
</dbReference>
<feature type="domain" description="Polyphosphate kinase C-terminal" evidence="10">
    <location>
        <begin position="497"/>
        <end position="660"/>
    </location>
</feature>
<evidence type="ECO:0000259" key="8">
    <source>
        <dbReference type="Pfam" id="PF02503"/>
    </source>
</evidence>
<feature type="binding site" evidence="6">
    <location>
        <position position="585"/>
    </location>
    <ligand>
        <name>ATP</name>
        <dbReference type="ChEBI" id="CHEBI:30616"/>
    </ligand>
</feature>
<proteinExistence type="inferred from homology"/>
<evidence type="ECO:0000256" key="6">
    <source>
        <dbReference type="HAMAP-Rule" id="MF_00347"/>
    </source>
</evidence>
<sequence length="685" mass="79381">MKFPWIQRDYSWLKFNSRVLFEATDPFNPLLERLKFLAIVTSNLEEFFMIRVAVLKRQCATHTPIGPLAEDPENVLHTIVKEVKTMLKKQYQIFEKLWDELKKKNIHILIHQEDILPYENELKDIFEKQLYPLLTPLSVSKTHPFPTLKSGMLYLVVELAASPSHKLAEKPSLSFLELPTASVPRFYEVHPNVFIPIEFIIERFLDFIYPGYTIQKCGVVRITRDADYEHQVDGALDIITSVEQNIKHFHKREVVKLEVSQGLSEKTIKTLITHHNLSRELVFEIPSLLNLKDLMGIYEKSSFHDLKIHPFAPLLPESLTTHKNIFSLISNEDILLFHPYQSYDPVLWLLEAAATDPHVIAIKQTLYRTSSDSKIIQYLTLAAENGKYVSVVDELTARFDEKRNIAWARHLQDAGVHVTYGIAHLKTHAKALLIVRKEPQGIRRYVHLATGNYNETTARLYSDFSFFSANPELCEDVNQMFNLLTGFSLPQSWKKIAIAPLTMKQKFLSLIRRETLHARSGLRAEIRAKMNSLADEDIIQALYEASQAGVKIELIIRGICCLIPGIKGISENITVKSIIGRYLEHSRIYYFFNNGEEEYYLSSADWMRRNLDRRIEILFPIENKNIQQIIKTIFDIQIQDTANSWILQANTSYTEPGIRDPKQQRDSFQDIYNYLSQFSKTPKKL</sequence>
<keyword evidence="13" id="KW-1185">Reference proteome</keyword>
<comment type="catalytic activity">
    <reaction evidence="6 7">
        <text>[phosphate](n) + ATP = [phosphate](n+1) + ADP</text>
        <dbReference type="Rhea" id="RHEA:19573"/>
        <dbReference type="Rhea" id="RHEA-COMP:9859"/>
        <dbReference type="Rhea" id="RHEA-COMP:14280"/>
        <dbReference type="ChEBI" id="CHEBI:16838"/>
        <dbReference type="ChEBI" id="CHEBI:30616"/>
        <dbReference type="ChEBI" id="CHEBI:456216"/>
        <dbReference type="EC" id="2.7.4.1"/>
    </reaction>
</comment>
<dbReference type="InterPro" id="IPR025200">
    <property type="entry name" value="PPK_C_dom2"/>
</dbReference>
<organism evidence="12 13">
    <name type="scientific">Thermospira aquatica</name>
    <dbReference type="NCBI Taxonomy" id="2828656"/>
    <lineage>
        <taxon>Bacteria</taxon>
        <taxon>Pseudomonadati</taxon>
        <taxon>Spirochaetota</taxon>
        <taxon>Spirochaetia</taxon>
        <taxon>Brevinematales</taxon>
        <taxon>Thermospiraceae</taxon>
        <taxon>Thermospira</taxon>
    </lineage>
</organism>
<comment type="PTM">
    <text evidence="6 7">An intermediate of this reaction is the autophosphorylated ppk in which a phosphate is covalently linked to a histidine residue through a N-P bond.</text>
</comment>
<feature type="binding site" evidence="6">
    <location>
        <position position="368"/>
    </location>
    <ligand>
        <name>Mg(2+)</name>
        <dbReference type="ChEBI" id="CHEBI:18420"/>
    </ligand>
</feature>
<dbReference type="Pfam" id="PF02503">
    <property type="entry name" value="PP_kinase"/>
    <property type="match status" value="1"/>
</dbReference>
<dbReference type="NCBIfam" id="NF003917">
    <property type="entry name" value="PRK05443.1-1"/>
    <property type="match status" value="1"/>
</dbReference>
<keyword evidence="1 6" id="KW-0597">Phosphoprotein</keyword>
<dbReference type="EMBL" id="CP073355">
    <property type="protein sequence ID" value="URA09929.1"/>
    <property type="molecule type" value="Genomic_DNA"/>
</dbReference>
<evidence type="ECO:0000256" key="1">
    <source>
        <dbReference type="ARBA" id="ARBA00022553"/>
    </source>
</evidence>
<dbReference type="PANTHER" id="PTHR30218:SF0">
    <property type="entry name" value="POLYPHOSPHATE KINASE"/>
    <property type="match status" value="1"/>
</dbReference>
<gene>
    <name evidence="12" type="primary">ppk1</name>
    <name evidence="6" type="synonym">ppk</name>
    <name evidence="12" type="ORF">KDW03_10680</name>
</gene>
<dbReference type="InterPro" id="IPR025198">
    <property type="entry name" value="PPK_N_dom"/>
</dbReference>
<dbReference type="Pfam" id="PF17941">
    <property type="entry name" value="PP_kinase_C_1"/>
    <property type="match status" value="1"/>
</dbReference>
<dbReference type="SUPFAM" id="SSF56024">
    <property type="entry name" value="Phospholipase D/nuclease"/>
    <property type="match status" value="2"/>
</dbReference>
<evidence type="ECO:0000313" key="12">
    <source>
        <dbReference type="EMBL" id="URA09929.1"/>
    </source>
</evidence>
<feature type="domain" description="Polyphosphate kinase middle" evidence="8">
    <location>
        <begin position="120"/>
        <end position="296"/>
    </location>
</feature>
<evidence type="ECO:0000256" key="4">
    <source>
        <dbReference type="ARBA" id="ARBA00022777"/>
    </source>
</evidence>
<feature type="binding site" evidence="6">
    <location>
        <position position="557"/>
    </location>
    <ligand>
        <name>ATP</name>
        <dbReference type="ChEBI" id="CHEBI:30616"/>
    </ligand>
</feature>
<keyword evidence="6" id="KW-0460">Magnesium</keyword>
<evidence type="ECO:0000256" key="7">
    <source>
        <dbReference type="RuleBase" id="RU003800"/>
    </source>
</evidence>
<dbReference type="CDD" id="cd09168">
    <property type="entry name" value="PLDc_PaPPK1_C2_like"/>
    <property type="match status" value="1"/>
</dbReference>
<dbReference type="GO" id="GO:0046872">
    <property type="term" value="F:metal ion binding"/>
    <property type="evidence" value="ECO:0007669"/>
    <property type="project" value="UniProtKB-KW"/>
</dbReference>
<dbReference type="PANTHER" id="PTHR30218">
    <property type="entry name" value="POLYPHOSPHATE KINASE"/>
    <property type="match status" value="1"/>
</dbReference>
<dbReference type="PIRSF" id="PIRSF015589">
    <property type="entry name" value="PP_kinase"/>
    <property type="match status" value="1"/>
</dbReference>
<evidence type="ECO:0000313" key="13">
    <source>
        <dbReference type="Proteomes" id="UP001056539"/>
    </source>
</evidence>
<dbReference type="CDD" id="cd09165">
    <property type="entry name" value="PLDc_PaPPK1_C1_like"/>
    <property type="match status" value="1"/>
</dbReference>
<comment type="similarity">
    <text evidence="6 7">Belongs to the polyphosphate kinase 1 (PPK1) family.</text>
</comment>
<comment type="cofactor">
    <cofactor evidence="6">
        <name>Mg(2+)</name>
        <dbReference type="ChEBI" id="CHEBI:18420"/>
    </cofactor>
</comment>
<dbReference type="Gene3D" id="3.30.870.10">
    <property type="entry name" value="Endonuclease Chain A"/>
    <property type="match status" value="2"/>
</dbReference>
<feature type="binding site" evidence="6">
    <location>
        <position position="43"/>
    </location>
    <ligand>
        <name>ATP</name>
        <dbReference type="ChEBI" id="CHEBI:30616"/>
    </ligand>
</feature>
<keyword evidence="6" id="KW-0479">Metal-binding</keyword>
<dbReference type="GO" id="GO:0008976">
    <property type="term" value="F:polyphosphate kinase activity"/>
    <property type="evidence" value="ECO:0007669"/>
    <property type="project" value="UniProtKB-UniRule"/>
</dbReference>
<keyword evidence="3 6" id="KW-0547">Nucleotide-binding</keyword>
<keyword evidence="2 6" id="KW-0808">Transferase</keyword>
<feature type="domain" description="Polyphosphate kinase N-terminal" evidence="9">
    <location>
        <begin position="6"/>
        <end position="109"/>
    </location>
</feature>
<feature type="binding site" evidence="6">
    <location>
        <position position="461"/>
    </location>
    <ligand>
        <name>ATP</name>
        <dbReference type="ChEBI" id="CHEBI:30616"/>
    </ligand>
</feature>
<dbReference type="AlphaFoldDB" id="A0AAX3BCB1"/>
<dbReference type="InterPro" id="IPR041108">
    <property type="entry name" value="PP_kinase_C_1"/>
</dbReference>
<dbReference type="Pfam" id="PF13090">
    <property type="entry name" value="PP_kinase_C"/>
    <property type="match status" value="1"/>
</dbReference>
<dbReference type="InterPro" id="IPR036832">
    <property type="entry name" value="PPK_N_dom_sf"/>
</dbReference>
<name>A0AAX3BCB1_9SPIR</name>
<comment type="function">
    <text evidence="6 7">Catalyzes the reversible transfer of the terminal phosphate of ATP to form a long-chain polyphosphate (polyP).</text>
</comment>
<keyword evidence="5 6" id="KW-0067">ATP-binding</keyword>
<feature type="domain" description="Polyphosphate kinase C-terminal" evidence="11">
    <location>
        <begin position="324"/>
        <end position="487"/>
    </location>
</feature>